<dbReference type="OrthoDB" id="7619898at2"/>
<name>A0A062VH38_9PROT</name>
<dbReference type="STRING" id="1280954.HPO_05230"/>
<keyword evidence="2" id="KW-1185">Reference proteome</keyword>
<evidence type="ECO:0008006" key="3">
    <source>
        <dbReference type="Google" id="ProtNLM"/>
    </source>
</evidence>
<evidence type="ECO:0000313" key="1">
    <source>
        <dbReference type="EMBL" id="KCZ99763.1"/>
    </source>
</evidence>
<proteinExistence type="predicted"/>
<evidence type="ECO:0000313" key="2">
    <source>
        <dbReference type="Proteomes" id="UP000027100"/>
    </source>
</evidence>
<dbReference type="EMBL" id="ARYM01000004">
    <property type="protein sequence ID" value="KCZ99763.1"/>
    <property type="molecule type" value="Genomic_DNA"/>
</dbReference>
<sequence>MDTDRQFSSDPETRIADAIEAALEALRLASREHAGTELQPERWRWVALGLVSALQAALVAALSGYASARHEDVANPSQSDRVAPIALLLRRARSSEHLNAPERLDLTGAQVRGLEELVAMRNAAVHGLGFRVPENPATLARTAVDVIRHLLLTHPAFDMSGFVLFLSLIDRELTALDTALAVKVPGKPHD</sequence>
<protein>
    <recommendedName>
        <fullName evidence="3">RiboL-PSP-HEPN domain-containing protein</fullName>
    </recommendedName>
</protein>
<organism evidence="1 2">
    <name type="scientific">Hyphomonas polymorpha PS728</name>
    <dbReference type="NCBI Taxonomy" id="1280954"/>
    <lineage>
        <taxon>Bacteria</taxon>
        <taxon>Pseudomonadati</taxon>
        <taxon>Pseudomonadota</taxon>
        <taxon>Alphaproteobacteria</taxon>
        <taxon>Hyphomonadales</taxon>
        <taxon>Hyphomonadaceae</taxon>
        <taxon>Hyphomonas</taxon>
    </lineage>
</organism>
<gene>
    <name evidence="1" type="ORF">HPO_05230</name>
</gene>
<dbReference type="Proteomes" id="UP000027100">
    <property type="component" value="Unassembled WGS sequence"/>
</dbReference>
<comment type="caution">
    <text evidence="1">The sequence shown here is derived from an EMBL/GenBank/DDBJ whole genome shotgun (WGS) entry which is preliminary data.</text>
</comment>
<dbReference type="RefSeq" id="WP_035595308.1">
    <property type="nucleotide sequence ID" value="NZ_ARYM01000004.1"/>
</dbReference>
<dbReference type="AlphaFoldDB" id="A0A062VH38"/>
<reference evidence="1 2" key="1">
    <citation type="journal article" date="2014" name="Antonie Van Leeuwenhoek">
        <title>Hyphomonas beringensis sp. nov. and Hyphomonas chukchiensis sp. nov., isolated from surface seawater of the Bering Sea and Chukchi Sea.</title>
        <authorList>
            <person name="Li C."/>
            <person name="Lai Q."/>
            <person name="Li G."/>
            <person name="Dong C."/>
            <person name="Wang J."/>
            <person name="Liao Y."/>
            <person name="Shao Z."/>
        </authorList>
    </citation>
    <scope>NUCLEOTIDE SEQUENCE [LARGE SCALE GENOMIC DNA]</scope>
    <source>
        <strain evidence="1 2">PS728</strain>
    </source>
</reference>
<accession>A0A062VH38</accession>
<dbReference type="PATRIC" id="fig|1280954.3.peg.1070"/>